<reference evidence="10 11" key="1">
    <citation type="submission" date="2016-03" db="EMBL/GenBank/DDBJ databases">
        <title>Genome sequence of Providencia stuartii strain, isolated from the salivary glands of larval Lucilia sericata.</title>
        <authorList>
            <person name="Yuan Y."/>
            <person name="Zhang Y."/>
            <person name="Fu S."/>
            <person name="Crippen T.L."/>
            <person name="Visi D."/>
            <person name="Benbow M.E."/>
            <person name="Allen M."/>
            <person name="Tomberlin J.K."/>
            <person name="Sze S.-H."/>
            <person name="Tarone A.M."/>
        </authorList>
    </citation>
    <scope>NUCLEOTIDE SEQUENCE [LARGE SCALE GENOMIC DNA]</scope>
    <source>
        <strain evidence="10 11">Crippen</strain>
    </source>
</reference>
<dbReference type="Gene3D" id="1.20.1250.20">
    <property type="entry name" value="MFS general substrate transporter like domains"/>
    <property type="match status" value="1"/>
</dbReference>
<keyword evidence="7 8" id="KW-0472">Membrane</keyword>
<dbReference type="InterPro" id="IPR036259">
    <property type="entry name" value="MFS_trans_sf"/>
</dbReference>
<dbReference type="GO" id="GO:0015293">
    <property type="term" value="F:symporter activity"/>
    <property type="evidence" value="ECO:0007669"/>
    <property type="project" value="UniProtKB-KW"/>
</dbReference>
<accession>A0A1S1HS63</accession>
<organism evidence="10 11">
    <name type="scientific">Providencia stuartii</name>
    <dbReference type="NCBI Taxonomy" id="588"/>
    <lineage>
        <taxon>Bacteria</taxon>
        <taxon>Pseudomonadati</taxon>
        <taxon>Pseudomonadota</taxon>
        <taxon>Gammaproteobacteria</taxon>
        <taxon>Enterobacterales</taxon>
        <taxon>Morganellaceae</taxon>
        <taxon>Providencia</taxon>
    </lineage>
</organism>
<keyword evidence="11" id="KW-1185">Reference proteome</keyword>
<feature type="transmembrane region" description="Helical" evidence="8">
    <location>
        <begin position="141"/>
        <end position="163"/>
    </location>
</feature>
<feature type="transmembrane region" description="Helical" evidence="8">
    <location>
        <begin position="215"/>
        <end position="239"/>
    </location>
</feature>
<dbReference type="EMBL" id="LVIE01000166">
    <property type="protein sequence ID" value="OHT24163.1"/>
    <property type="molecule type" value="Genomic_DNA"/>
</dbReference>
<comment type="caution">
    <text evidence="10">The sequence shown here is derived from an EMBL/GenBank/DDBJ whole genome shotgun (WGS) entry which is preliminary data.</text>
</comment>
<evidence type="ECO:0000256" key="1">
    <source>
        <dbReference type="ARBA" id="ARBA00004651"/>
    </source>
</evidence>
<keyword evidence="4 8" id="KW-0812">Transmembrane</keyword>
<evidence type="ECO:0000313" key="11">
    <source>
        <dbReference type="Proteomes" id="UP000179588"/>
    </source>
</evidence>
<keyword evidence="5" id="KW-0769">Symport</keyword>
<feature type="transmembrane region" description="Helical" evidence="8">
    <location>
        <begin position="75"/>
        <end position="96"/>
    </location>
</feature>
<feature type="transmembrane region" description="Helical" evidence="8">
    <location>
        <begin position="280"/>
        <end position="299"/>
    </location>
</feature>
<dbReference type="PANTHER" id="PTHR43528">
    <property type="entry name" value="ALPHA-KETOGLUTARATE PERMEASE"/>
    <property type="match status" value="1"/>
</dbReference>
<feature type="transmembrane region" description="Helical" evidence="8">
    <location>
        <begin position="175"/>
        <end position="194"/>
    </location>
</feature>
<dbReference type="PROSITE" id="PS50850">
    <property type="entry name" value="MFS"/>
    <property type="match status" value="1"/>
</dbReference>
<feature type="transmembrane region" description="Helical" evidence="8">
    <location>
        <begin position="337"/>
        <end position="359"/>
    </location>
</feature>
<feature type="transmembrane region" description="Helical" evidence="8">
    <location>
        <begin position="46"/>
        <end position="68"/>
    </location>
</feature>
<evidence type="ECO:0000256" key="7">
    <source>
        <dbReference type="ARBA" id="ARBA00023136"/>
    </source>
</evidence>
<dbReference type="SUPFAM" id="SSF103473">
    <property type="entry name" value="MFS general substrate transporter"/>
    <property type="match status" value="1"/>
</dbReference>
<keyword evidence="3" id="KW-1003">Cell membrane</keyword>
<proteinExistence type="predicted"/>
<name>A0A1S1HS63_PROST</name>
<evidence type="ECO:0000256" key="8">
    <source>
        <dbReference type="SAM" id="Phobius"/>
    </source>
</evidence>
<comment type="subcellular location">
    <subcellularLocation>
        <location evidence="1">Cell membrane</location>
        <topology evidence="1">Multi-pass membrane protein</topology>
    </subcellularLocation>
</comment>
<dbReference type="GO" id="GO:0005886">
    <property type="term" value="C:plasma membrane"/>
    <property type="evidence" value="ECO:0007669"/>
    <property type="project" value="UniProtKB-SubCell"/>
</dbReference>
<sequence>MKWKYRFGAVMGNALESYEIAIFAAISPYLSAELNRLGYEQATEMVWGIFALRFLSRPIGGYIIGLYAEKVGKKSALILTSFITGLATLSMAFLPIELLGAYTPVAILIIQLALSFSFAGEYPSLVTYLFKDSRLNERAKISAMIVCSGLLGFAICLGMVFVLDKVLPQETMQTIGWRIPLFLGLINVIISFWFRAKLPEQPINNLKNKLSIKSVIAVIFIAIPGAVIFYMQSISSIIIISHLNLGDFKSLFMVVSTCILISLIIIIGWWTDKYSSPEKIFSVGVWGGMLLSIPLYYLLEGTNVTFVFIAQFLLLIFSSLILSATSSVLFSGSLGNVVVLALGNNIAQTCIGGLTPLTVNYLKNYGIAYIGLFISLICLAYIIYGYLTKNYHVKQSI</sequence>
<feature type="domain" description="Major facilitator superfamily (MFS) profile" evidence="9">
    <location>
        <begin position="5"/>
        <end position="397"/>
    </location>
</feature>
<feature type="transmembrane region" description="Helical" evidence="8">
    <location>
        <begin position="102"/>
        <end position="120"/>
    </location>
</feature>
<dbReference type="PANTHER" id="PTHR43528:SF1">
    <property type="entry name" value="ALPHA-KETOGLUTARATE PERMEASE"/>
    <property type="match status" value="1"/>
</dbReference>
<evidence type="ECO:0000256" key="3">
    <source>
        <dbReference type="ARBA" id="ARBA00022475"/>
    </source>
</evidence>
<feature type="transmembrane region" description="Helical" evidence="8">
    <location>
        <begin position="365"/>
        <end position="387"/>
    </location>
</feature>
<evidence type="ECO:0000256" key="6">
    <source>
        <dbReference type="ARBA" id="ARBA00022989"/>
    </source>
</evidence>
<dbReference type="Proteomes" id="UP000179588">
    <property type="component" value="Unassembled WGS sequence"/>
</dbReference>
<evidence type="ECO:0000259" key="9">
    <source>
        <dbReference type="PROSITE" id="PS50850"/>
    </source>
</evidence>
<evidence type="ECO:0000256" key="2">
    <source>
        <dbReference type="ARBA" id="ARBA00022448"/>
    </source>
</evidence>
<evidence type="ECO:0000256" key="4">
    <source>
        <dbReference type="ARBA" id="ARBA00022692"/>
    </source>
</evidence>
<dbReference type="AlphaFoldDB" id="A0A1S1HS63"/>
<evidence type="ECO:0000256" key="5">
    <source>
        <dbReference type="ARBA" id="ARBA00022847"/>
    </source>
</evidence>
<feature type="transmembrane region" description="Helical" evidence="8">
    <location>
        <begin position="305"/>
        <end position="330"/>
    </location>
</feature>
<keyword evidence="2" id="KW-0813">Transport</keyword>
<feature type="transmembrane region" description="Helical" evidence="8">
    <location>
        <begin position="251"/>
        <end position="271"/>
    </location>
</feature>
<feature type="transmembrane region" description="Helical" evidence="8">
    <location>
        <begin position="7"/>
        <end position="26"/>
    </location>
</feature>
<evidence type="ECO:0000313" key="10">
    <source>
        <dbReference type="EMBL" id="OHT24163.1"/>
    </source>
</evidence>
<protein>
    <submittedName>
        <fullName evidence="10">MFS transporter</fullName>
    </submittedName>
</protein>
<dbReference type="InterPro" id="IPR051084">
    <property type="entry name" value="H+-coupled_symporters"/>
</dbReference>
<dbReference type="InterPro" id="IPR020846">
    <property type="entry name" value="MFS_dom"/>
</dbReference>
<keyword evidence="6 8" id="KW-1133">Transmembrane helix</keyword>
<gene>
    <name evidence="10" type="ORF">A3Q29_19055</name>
</gene>